<proteinExistence type="predicted"/>
<dbReference type="Proteomes" id="UP000038045">
    <property type="component" value="Unplaced"/>
</dbReference>
<dbReference type="AlphaFoldDB" id="A0A0N4ZZJ5"/>
<name>A0A0N4ZZJ5_PARTI</name>
<protein>
    <submittedName>
        <fullName evidence="3">Chitin-binding type-2 domain-containing protein</fullName>
    </submittedName>
</protein>
<evidence type="ECO:0000313" key="3">
    <source>
        <dbReference type="WBParaSite" id="PTRK_0001433400.1"/>
    </source>
</evidence>
<sequence>MAESQGYKRTDAVFSISCGSIQELSPWDTIPDSIAEMEYEDCHYTDGFDPILEKNLNITCGLREYLSGISRISGTKTSLMCCKLRTRDISKCVEKEFDKPLGDITFVEIQYDGMLVNSIFLNENTYTVKFCNFMPRAVGFIYDDFATASTRPPTTKTTTLSTVKYTTPTFIPKTNTQTSIHIQNIVSTTFPTLISKNEIIRIANLNNDQVSRYNAEEIPFQDNLNVKPIEEINPISNIEVFEPTMINFESEQIHSDGNNNHLQVIKNNSINSNLSGSSQFNLNKNDDKQDTSTNILQQETNGALGNTNLTNKIKDEIPNYSRSEVYHLDGEFLNVNPPNIEEKNGQLNEKENINDNNETLVKMLETKNRHSTIDPLQRPSFNTEYRYPEINPTFKEEKNVKNNDQSILPIISTSNNPLTTEVESNKETITILEELPQPNPLPMNNNNNNLQPLSSISSSERVDIARATVAKLHHSLKYKKYNANRNAYGSKIVKVSDNGESSTENSNGILVTLESIPTTTTKYSTTPYVPRMNRKIKQDVVIENANLGNVVKPAVEVKSYKAQIINDDDIKQEIINSKDNDMSRLLHNKSKLSDNEMIKIEKNTNLMISKVDEFAQVPFEETININDDFFTHERTSSQKETPIQKVIKEQYQIISPKPATTRSSEYKKYTPHTRQHKPVTRLHNDDNTSDEEYERHAKINRGPLIDEDTSNSPFDDPMSDSYVQSQHVDKISNQGKEVHNGDTSENLFSPNFMTSHNIRRAPEKNTYLKTYHPKAINHIEEEKPTLPPLTVFSYEHKENTIPLQKLDIINDGITSGRIKSDNFLTTQPINEDNFVTGMNLNNELKELESAPTTLQPSTTTETITTSKYVRKTTTIYDVNAFYKIPRIPRKKEKYLTFCTKEEAIRDENNLVIACGGDYDVWVPHRCPQGSSCFMTNESTYRICCPVSLG</sequence>
<feature type="compositionally biased region" description="Basic residues" evidence="1">
    <location>
        <begin position="669"/>
        <end position="680"/>
    </location>
</feature>
<organism evidence="2 3">
    <name type="scientific">Parastrongyloides trichosuri</name>
    <name type="common">Possum-specific nematode worm</name>
    <dbReference type="NCBI Taxonomy" id="131310"/>
    <lineage>
        <taxon>Eukaryota</taxon>
        <taxon>Metazoa</taxon>
        <taxon>Ecdysozoa</taxon>
        <taxon>Nematoda</taxon>
        <taxon>Chromadorea</taxon>
        <taxon>Rhabditida</taxon>
        <taxon>Tylenchina</taxon>
        <taxon>Panagrolaimomorpha</taxon>
        <taxon>Strongyloidoidea</taxon>
        <taxon>Strongyloididae</taxon>
        <taxon>Parastrongyloides</taxon>
    </lineage>
</organism>
<accession>A0A0N4ZZJ5</accession>
<dbReference type="WBParaSite" id="PTRK_0001433400.1">
    <property type="protein sequence ID" value="PTRK_0001433400.1"/>
    <property type="gene ID" value="PTRK_0001433400"/>
</dbReference>
<feature type="region of interest" description="Disordered" evidence="1">
    <location>
        <begin position="658"/>
        <end position="714"/>
    </location>
</feature>
<evidence type="ECO:0000313" key="2">
    <source>
        <dbReference type="Proteomes" id="UP000038045"/>
    </source>
</evidence>
<reference evidence="3" key="1">
    <citation type="submission" date="2017-02" db="UniProtKB">
        <authorList>
            <consortium name="WormBaseParasite"/>
        </authorList>
    </citation>
    <scope>IDENTIFICATION</scope>
</reference>
<keyword evidence="2" id="KW-1185">Reference proteome</keyword>
<evidence type="ECO:0000256" key="1">
    <source>
        <dbReference type="SAM" id="MobiDB-lite"/>
    </source>
</evidence>